<protein>
    <submittedName>
        <fullName evidence="2">Uncharacterized protein</fullName>
    </submittedName>
</protein>
<dbReference type="Proteomes" id="UP001586593">
    <property type="component" value="Unassembled WGS sequence"/>
</dbReference>
<feature type="region of interest" description="Disordered" evidence="1">
    <location>
        <begin position="72"/>
        <end position="93"/>
    </location>
</feature>
<reference evidence="2 3" key="1">
    <citation type="journal article" date="2024" name="Commun. Biol.">
        <title>Comparative genomic analysis of thermophilic fungi reveals convergent evolutionary adaptations and gene losses.</title>
        <authorList>
            <person name="Steindorff A.S."/>
            <person name="Aguilar-Pontes M.V."/>
            <person name="Robinson A.J."/>
            <person name="Andreopoulos B."/>
            <person name="LaButti K."/>
            <person name="Kuo A."/>
            <person name="Mondo S."/>
            <person name="Riley R."/>
            <person name="Otillar R."/>
            <person name="Haridas S."/>
            <person name="Lipzen A."/>
            <person name="Grimwood J."/>
            <person name="Schmutz J."/>
            <person name="Clum A."/>
            <person name="Reid I.D."/>
            <person name="Moisan M.C."/>
            <person name="Butler G."/>
            <person name="Nguyen T.T.M."/>
            <person name="Dewar K."/>
            <person name="Conant G."/>
            <person name="Drula E."/>
            <person name="Henrissat B."/>
            <person name="Hansel C."/>
            <person name="Singer S."/>
            <person name="Hutchinson M.I."/>
            <person name="de Vries R.P."/>
            <person name="Natvig D.O."/>
            <person name="Powell A.J."/>
            <person name="Tsang A."/>
            <person name="Grigoriev I.V."/>
        </authorList>
    </citation>
    <scope>NUCLEOTIDE SEQUENCE [LARGE SCALE GENOMIC DNA]</scope>
    <source>
        <strain evidence="2 3">ATCC 24622</strain>
    </source>
</reference>
<accession>A0ABR3VT58</accession>
<dbReference type="EMBL" id="JAZHXJ010001414">
    <property type="protein sequence ID" value="KAL1844858.1"/>
    <property type="molecule type" value="Genomic_DNA"/>
</dbReference>
<evidence type="ECO:0000256" key="1">
    <source>
        <dbReference type="SAM" id="MobiDB-lite"/>
    </source>
</evidence>
<proteinExistence type="predicted"/>
<evidence type="ECO:0000313" key="2">
    <source>
        <dbReference type="EMBL" id="KAL1844858.1"/>
    </source>
</evidence>
<sequence length="215" mass="21657">MASLPSLHPTLTLHLVDQTLTPIVSSTTASGPNSTRAAAATYLSRTALAAYNAAQRLEMGAPQRVVVECQSVDGGEKEQDAEQQAGRGSQRSALVSSGPVVLASFIEPPGARGTVSADRSGGASSSSSAHDVTTGAGASSTAAASGEQEEGSNAAASASSAAPLLVGIVVATDLEEHGSEARRAAARLERVGREVQAALIAEEEHRRRIGDDGSG</sequence>
<dbReference type="Pfam" id="PF17233">
    <property type="entry name" value="DUF5308"/>
    <property type="match status" value="2"/>
</dbReference>
<feature type="compositionally biased region" description="Low complexity" evidence="1">
    <location>
        <begin position="120"/>
        <end position="160"/>
    </location>
</feature>
<dbReference type="InterPro" id="IPR035186">
    <property type="entry name" value="DUF5308"/>
</dbReference>
<gene>
    <name evidence="2" type="ORF">VTK73DRAFT_1656</name>
</gene>
<name>A0ABR3VT58_9PEZI</name>
<comment type="caution">
    <text evidence="2">The sequence shown here is derived from an EMBL/GenBank/DDBJ whole genome shotgun (WGS) entry which is preliminary data.</text>
</comment>
<evidence type="ECO:0000313" key="3">
    <source>
        <dbReference type="Proteomes" id="UP001586593"/>
    </source>
</evidence>
<feature type="region of interest" description="Disordered" evidence="1">
    <location>
        <begin position="112"/>
        <end position="160"/>
    </location>
</feature>
<organism evidence="2 3">
    <name type="scientific">Phialemonium thermophilum</name>
    <dbReference type="NCBI Taxonomy" id="223376"/>
    <lineage>
        <taxon>Eukaryota</taxon>
        <taxon>Fungi</taxon>
        <taxon>Dikarya</taxon>
        <taxon>Ascomycota</taxon>
        <taxon>Pezizomycotina</taxon>
        <taxon>Sordariomycetes</taxon>
        <taxon>Sordariomycetidae</taxon>
        <taxon>Cephalothecales</taxon>
        <taxon>Cephalothecaceae</taxon>
        <taxon>Phialemonium</taxon>
    </lineage>
</organism>
<keyword evidence="3" id="KW-1185">Reference proteome</keyword>